<dbReference type="InterPro" id="IPR036388">
    <property type="entry name" value="WH-like_DNA-bd_sf"/>
</dbReference>
<sequence>MRQQRFDRFDNDDKGGRAGRRQGWRHHPGGPWGGGPGGPWAEWGREFGGRGGRRGGPRVRRGDVRHAILDVLARAAEGGEPINGYQVIQQIAERSDNAWRPSPGSVYPTIQQLEDEGLVESDEEHGRRAIRLTERGRRYVADHADELAAVWQPFDRPAEGGRGDDPLKAEIAQALPAIWQVATSGTPAQRQAAAGVLAQTRKRLYGILAGSDADEDGDGGGASEG</sequence>
<protein>
    <submittedName>
        <fullName evidence="3">PadR family transcriptional regulator</fullName>
    </submittedName>
</protein>
<dbReference type="Pfam" id="PF03551">
    <property type="entry name" value="PadR"/>
    <property type="match status" value="1"/>
</dbReference>
<name>A0ABV3SXZ0_9ACTN</name>
<dbReference type="InterPro" id="IPR005149">
    <property type="entry name" value="Tscrpt_reg_PadR_N"/>
</dbReference>
<evidence type="ECO:0000256" key="1">
    <source>
        <dbReference type="SAM" id="MobiDB-lite"/>
    </source>
</evidence>
<comment type="caution">
    <text evidence="3">The sequence shown here is derived from an EMBL/GenBank/DDBJ whole genome shotgun (WGS) entry which is preliminary data.</text>
</comment>
<dbReference type="PANTHER" id="PTHR43252">
    <property type="entry name" value="TRANSCRIPTIONAL REGULATOR YQJI"/>
    <property type="match status" value="1"/>
</dbReference>
<dbReference type="SUPFAM" id="SSF46785">
    <property type="entry name" value="Winged helix' DNA-binding domain"/>
    <property type="match status" value="1"/>
</dbReference>
<dbReference type="EMBL" id="JBFPJR010000013">
    <property type="protein sequence ID" value="MEX0427809.1"/>
    <property type="molecule type" value="Genomic_DNA"/>
</dbReference>
<proteinExistence type="predicted"/>
<feature type="domain" description="Transcription regulator PadR N-terminal" evidence="2">
    <location>
        <begin position="80"/>
        <end position="141"/>
    </location>
</feature>
<evidence type="ECO:0000313" key="4">
    <source>
        <dbReference type="Proteomes" id="UP001556631"/>
    </source>
</evidence>
<dbReference type="Proteomes" id="UP001556631">
    <property type="component" value="Unassembled WGS sequence"/>
</dbReference>
<dbReference type="InterPro" id="IPR036390">
    <property type="entry name" value="WH_DNA-bd_sf"/>
</dbReference>
<dbReference type="RefSeq" id="WP_367993545.1">
    <property type="nucleotide sequence ID" value="NZ_JBFPJR010000013.1"/>
</dbReference>
<keyword evidence="4" id="KW-1185">Reference proteome</keyword>
<feature type="region of interest" description="Disordered" evidence="1">
    <location>
        <begin position="1"/>
        <end position="60"/>
    </location>
</feature>
<evidence type="ECO:0000313" key="3">
    <source>
        <dbReference type="EMBL" id="MEX0427809.1"/>
    </source>
</evidence>
<feature type="compositionally biased region" description="Basic residues" evidence="1">
    <location>
        <begin position="17"/>
        <end position="28"/>
    </location>
</feature>
<reference evidence="3 4" key="1">
    <citation type="submission" date="2024-07" db="EMBL/GenBank/DDBJ databases">
        <authorList>
            <person name="Lee S."/>
            <person name="Kang M."/>
        </authorList>
    </citation>
    <scope>NUCLEOTIDE SEQUENCE [LARGE SCALE GENOMIC DNA]</scope>
    <source>
        <strain evidence="3 4">DS6</strain>
    </source>
</reference>
<evidence type="ECO:0000259" key="2">
    <source>
        <dbReference type="Pfam" id="PF03551"/>
    </source>
</evidence>
<feature type="compositionally biased region" description="Basic and acidic residues" evidence="1">
    <location>
        <begin position="1"/>
        <end position="16"/>
    </location>
</feature>
<organism evidence="3 4">
    <name type="scientific">Nocardioides eburneus</name>
    <dbReference type="NCBI Taxonomy" id="3231482"/>
    <lineage>
        <taxon>Bacteria</taxon>
        <taxon>Bacillati</taxon>
        <taxon>Actinomycetota</taxon>
        <taxon>Actinomycetes</taxon>
        <taxon>Propionibacteriales</taxon>
        <taxon>Nocardioidaceae</taxon>
        <taxon>Nocardioides</taxon>
    </lineage>
</organism>
<dbReference type="Gene3D" id="1.10.10.10">
    <property type="entry name" value="Winged helix-like DNA-binding domain superfamily/Winged helix DNA-binding domain"/>
    <property type="match status" value="1"/>
</dbReference>
<gene>
    <name evidence="3" type="ORF">AB3X52_09275</name>
</gene>
<dbReference type="PANTHER" id="PTHR43252:SF2">
    <property type="entry name" value="TRANSCRIPTION REGULATOR, PADR-LIKE FAMILY"/>
    <property type="match status" value="1"/>
</dbReference>
<accession>A0ABV3SXZ0</accession>